<dbReference type="Pfam" id="PF16061">
    <property type="entry name" value="DUF4803"/>
    <property type="match status" value="1"/>
</dbReference>
<keyword evidence="2" id="KW-1185">Reference proteome</keyword>
<dbReference type="PANTHER" id="PTHR47890">
    <property type="entry name" value="LD24308P"/>
    <property type="match status" value="1"/>
</dbReference>
<reference evidence="1 2" key="1">
    <citation type="journal article" date="2021" name="J. Hered.">
        <title>A chromosome-level genome assembly of the parasitoid wasp, Cotesia glomerata (Hymenoptera: Braconidae).</title>
        <authorList>
            <person name="Pinto B.J."/>
            <person name="Weis J.J."/>
            <person name="Gamble T."/>
            <person name="Ode P.J."/>
            <person name="Paul R."/>
            <person name="Zaspel J.M."/>
        </authorList>
    </citation>
    <scope>NUCLEOTIDE SEQUENCE [LARGE SCALE GENOMIC DNA]</scope>
    <source>
        <strain evidence="1">CgM1</strain>
    </source>
</reference>
<evidence type="ECO:0000313" key="1">
    <source>
        <dbReference type="EMBL" id="KAH0550516.1"/>
    </source>
</evidence>
<name>A0AAV7IDR9_COTGL</name>
<sequence length="1397" mass="160993">MPKDLTAHSSFECTINRGDILLKKGLFKQNLINSSLEGITLKKFAKHLGVVFDELTDINYLDRQNSTIKKTALQLFDYIYEGFEWLSDSSKGKFGYELALDNYLNDQVKNFLGILKSVEYLFEYKFFNYLGDFDGYAQQTIDYFLNTTIYNVTFKSNLEFLHDNVFNLQDPKNASIFHLYLKELEHNVNVGKGCGSGPISGKIFNLYKKTLIGIIKGYTLLILGHAFARLKLDGDELKNREHKYLKQYQELIDNVSMSALQILSILEFEHQLFVNCDPNWKEGKNYIRVKNYVSNTLRNFESNDEEFELNDGNSQEFECNRYSVHSNFDGLTVYTMKCPDVFNTNSRLYKDCLNFPENKEILGTNYSSWPSKCFYLYNVPSLSSSCFCDKQSDPKLSIRKLSLRPLCTNTIKNEVITGIRFALKDNVIRIEIQKSQIKNGTIDSKTKEWKSADDYPLKEIPDIVTLDYNIKSFNLDDIQLQIGDLLTGVKFQLLKDNHISLAVRGTAMYNSYSQEPSNNHHWYYPKTLYDEERENIPLEDFHNSAELSWQNEELSQSGRNYVDLTVGIHSHKFKNIPVLPFFDSQNLISDMPLGGLGLYYKGYPSFGGFLAFKLADSQFNFNMIKCTINRGDTLLKEGLFKQNLINSSSEGITLKKVAKHLEVVFDELTDIHYLDRQNSTIKKTALQLFDYIYEGFELLSDSSKEKFGYEIEVALDNYLNDQVFNTNSRLYKDCLYFPENKEILGTNHSSWPSKCLYLDDVFPPTSCCFCDKQSDPKLKCTINRGETLLKEGLFKQNLINSSLEGITLKKFAKHLEVVFDELIDINYLDRQNSTIKKTALQLFDYIYEGFELLSNSSKGKFGYEVEVALDNYLNDKVKKFLGILKSVENLFEYKFFNYLGDFDGYTQKTIDYFLNTTIYNVTFKSNLEFLYDNVFNLQDPKNASIFHLYLKELEHNVNVGKGCGSGPISRKVFNLYKKTLIGSIKGYTMLILGYSFARLKLDGGELKNLQYEYSKRYSKIIDSVSMSALQILNFLEFEHQLFVNCDPKWKEGKNYIRVKNYVSNTLSTFERNTEGFKLNNGNSQEIECKHHLVHSNFDGLTVYSMRCPDVFSTNPRLYIDCLYFPENKEILGTNHSSWPSKCLYLDDVPSLSSSCFCDKQSDPKLSIRKLSLRPLCTNTIKNEVITGIRFAVKDNVIGIEIQKSQIKNGVIDSKTKEWKSADDYPLTEIPDIVTLDYNTKSFNLDDIQLQIGDHLTCVKLQLLKGNHISLAARGTAMNNSYSQELSNNHHWYYPKTLYDGKRENIPLEDFHNSAELSWQNKNLSRSGRNYVDLTVGIHSHKFTNIPILPFFDSQDLTSDVPLGGLGLYYKGYPSFGGFLAFKLADSPFNFNISDYEL</sequence>
<proteinExistence type="predicted"/>
<gene>
    <name evidence="1" type="ORF">KQX54_019877</name>
</gene>
<evidence type="ECO:0000313" key="2">
    <source>
        <dbReference type="Proteomes" id="UP000826195"/>
    </source>
</evidence>
<accession>A0AAV7IDR9</accession>
<dbReference type="Proteomes" id="UP000826195">
    <property type="component" value="Unassembled WGS sequence"/>
</dbReference>
<dbReference type="PANTHER" id="PTHR47890:SF1">
    <property type="entry name" value="LD24308P"/>
    <property type="match status" value="1"/>
</dbReference>
<protein>
    <submittedName>
        <fullName evidence="1">Uncharacterized protein</fullName>
    </submittedName>
</protein>
<dbReference type="EMBL" id="JAHXZJ010001864">
    <property type="protein sequence ID" value="KAH0550516.1"/>
    <property type="molecule type" value="Genomic_DNA"/>
</dbReference>
<comment type="caution">
    <text evidence="1">The sequence shown here is derived from an EMBL/GenBank/DDBJ whole genome shotgun (WGS) entry which is preliminary data.</text>
</comment>
<organism evidence="1 2">
    <name type="scientific">Cotesia glomerata</name>
    <name type="common">Lepidopteran parasitic wasp</name>
    <name type="synonym">Apanteles glomeratus</name>
    <dbReference type="NCBI Taxonomy" id="32391"/>
    <lineage>
        <taxon>Eukaryota</taxon>
        <taxon>Metazoa</taxon>
        <taxon>Ecdysozoa</taxon>
        <taxon>Arthropoda</taxon>
        <taxon>Hexapoda</taxon>
        <taxon>Insecta</taxon>
        <taxon>Pterygota</taxon>
        <taxon>Neoptera</taxon>
        <taxon>Endopterygota</taxon>
        <taxon>Hymenoptera</taxon>
        <taxon>Apocrita</taxon>
        <taxon>Ichneumonoidea</taxon>
        <taxon>Braconidae</taxon>
        <taxon>Microgastrinae</taxon>
        <taxon>Cotesia</taxon>
    </lineage>
</organism>
<dbReference type="InterPro" id="IPR032062">
    <property type="entry name" value="DUF4803"/>
</dbReference>